<dbReference type="InterPro" id="IPR043908">
    <property type="entry name" value="DUF5769"/>
</dbReference>
<keyword evidence="3" id="KW-1185">Reference proteome</keyword>
<dbReference type="Pfam" id="PF19073">
    <property type="entry name" value="DUF5769"/>
    <property type="match status" value="1"/>
</dbReference>
<reference evidence="2 3" key="1">
    <citation type="submission" date="2014-10" db="EMBL/GenBank/DDBJ databases">
        <title>Pan-genome analysis of Brazilian lineage A amoebal mimiviruses.</title>
        <authorList>
            <person name="Assis F.L."/>
            <person name="Abrahao J.S."/>
            <person name="Kroon E.G."/>
            <person name="Dornas F.P."/>
            <person name="Andrade K.R."/>
            <person name="Borato P.V.M."/>
            <person name="Pilotto M.R."/>
            <person name="Benamar S."/>
            <person name="LaScola B."/>
            <person name="Colson P."/>
        </authorList>
    </citation>
    <scope>NUCLEOTIDE SEQUENCE [LARGE SCALE GENOMIC DNA]</scope>
    <source>
        <strain evidence="2 3">Kroon</strain>
    </source>
</reference>
<sequence length="432" mass="50054">MQSSNNINETKNVNDTNNVNDSVNTQHMLRDIREMKQLVQDLKQVLQEIRLAGEDIDSTISIELLAKKLEHRMILDAFKTMRSIGSRSGTYSHAYGGYYRDILAKKPIKDLDFAFSSEDDVKSFIFDLKSRYTVTLLKPSYTDLGCYSLQVKHKLLKNASILIDATYPCPSRTVLRFDFNVNMLLATHTPEEGSLDLKIRNSRCALTDVIDDCCHHKFVVLNETGCPNLTHQGAEIDRALNPDGSFKDLTDRTVFNNLCVRSYPDCINRRTTRGKKLLQRIEKMKSRGWTVRNEPCSNPFCIMAPTELFEKCQEVIDQRREEAVKICQQAKEERVKRLEHRRVTFEARKDKRLHDTFARSSYIPGYIHPKLANVKSHEVSTKSKQRELTKREIKKRMKQAMKLGETDTRCSNLKSNKSPRSFRSNKFRKIDF</sequence>
<name>A0A0G2Y3P2_9VIRU</name>
<dbReference type="InterPro" id="IPR043519">
    <property type="entry name" value="NT_sf"/>
</dbReference>
<feature type="region of interest" description="Disordered" evidence="1">
    <location>
        <begin position="400"/>
        <end position="432"/>
    </location>
</feature>
<organism evidence="2 3">
    <name type="scientific">Acanthamoeba polyphaga mimivirus Kroon</name>
    <dbReference type="NCBI Taxonomy" id="3069720"/>
    <lineage>
        <taxon>Viruses</taxon>
        <taxon>Varidnaviria</taxon>
        <taxon>Bamfordvirae</taxon>
        <taxon>Nucleocytoviricota</taxon>
        <taxon>Megaviricetes</taxon>
        <taxon>Imitervirales</taxon>
        <taxon>Mimiviridae</taxon>
        <taxon>Megamimivirinae</taxon>
        <taxon>Mimivirus</taxon>
        <taxon>Mimivirus lagoaense</taxon>
    </lineage>
</organism>
<accession>A0A0G2Y3P2</accession>
<dbReference type="KEGG" id="vg:80514223"/>
<dbReference type="Proteomes" id="UP000240461">
    <property type="component" value="Segment"/>
</dbReference>
<dbReference type="SUPFAM" id="SSF81301">
    <property type="entry name" value="Nucleotidyltransferase"/>
    <property type="match status" value="1"/>
</dbReference>
<evidence type="ECO:0000313" key="3">
    <source>
        <dbReference type="Proteomes" id="UP000240461"/>
    </source>
</evidence>
<proteinExistence type="predicted"/>
<feature type="region of interest" description="Disordered" evidence="1">
    <location>
        <begin position="1"/>
        <end position="22"/>
    </location>
</feature>
<feature type="compositionally biased region" description="Polar residues" evidence="1">
    <location>
        <begin position="409"/>
        <end position="422"/>
    </location>
</feature>
<dbReference type="EMBL" id="KM982402">
    <property type="protein sequence ID" value="AKI80425.1"/>
    <property type="molecule type" value="Genomic_DNA"/>
</dbReference>
<protein>
    <submittedName>
        <fullName evidence="2">Uncharacterized protein</fullName>
    </submittedName>
</protein>
<feature type="compositionally biased region" description="Basic residues" evidence="1">
    <location>
        <begin position="423"/>
        <end position="432"/>
    </location>
</feature>
<evidence type="ECO:0000313" key="2">
    <source>
        <dbReference type="EMBL" id="AKI80425.1"/>
    </source>
</evidence>
<evidence type="ECO:0000256" key="1">
    <source>
        <dbReference type="SAM" id="MobiDB-lite"/>
    </source>
</evidence>